<gene>
    <name evidence="1" type="ORF">HPB51_008201</name>
</gene>
<reference evidence="1" key="1">
    <citation type="journal article" date="2020" name="Cell">
        <title>Large-Scale Comparative Analyses of Tick Genomes Elucidate Their Genetic Diversity and Vector Capacities.</title>
        <authorList>
            <consortium name="Tick Genome and Microbiome Consortium (TIGMIC)"/>
            <person name="Jia N."/>
            <person name="Wang J."/>
            <person name="Shi W."/>
            <person name="Du L."/>
            <person name="Sun Y."/>
            <person name="Zhan W."/>
            <person name="Jiang J.F."/>
            <person name="Wang Q."/>
            <person name="Zhang B."/>
            <person name="Ji P."/>
            <person name="Bell-Sakyi L."/>
            <person name="Cui X.M."/>
            <person name="Yuan T.T."/>
            <person name="Jiang B.G."/>
            <person name="Yang W.F."/>
            <person name="Lam T.T."/>
            <person name="Chang Q.C."/>
            <person name="Ding S.J."/>
            <person name="Wang X.J."/>
            <person name="Zhu J.G."/>
            <person name="Ruan X.D."/>
            <person name="Zhao L."/>
            <person name="Wei J.T."/>
            <person name="Ye R.Z."/>
            <person name="Que T.C."/>
            <person name="Du C.H."/>
            <person name="Zhou Y.H."/>
            <person name="Cheng J.X."/>
            <person name="Dai P.F."/>
            <person name="Guo W.B."/>
            <person name="Han X.H."/>
            <person name="Huang E.J."/>
            <person name="Li L.F."/>
            <person name="Wei W."/>
            <person name="Gao Y.C."/>
            <person name="Liu J.Z."/>
            <person name="Shao H.Z."/>
            <person name="Wang X."/>
            <person name="Wang C.C."/>
            <person name="Yang T.C."/>
            <person name="Huo Q.B."/>
            <person name="Li W."/>
            <person name="Chen H.Y."/>
            <person name="Chen S.E."/>
            <person name="Zhou L.G."/>
            <person name="Ni X.B."/>
            <person name="Tian J.H."/>
            <person name="Sheng Y."/>
            <person name="Liu T."/>
            <person name="Pan Y.S."/>
            <person name="Xia L.Y."/>
            <person name="Li J."/>
            <person name="Zhao F."/>
            <person name="Cao W.C."/>
        </authorList>
    </citation>
    <scope>NUCLEOTIDE SEQUENCE</scope>
    <source>
        <strain evidence="1">Rmic-2018</strain>
    </source>
</reference>
<reference evidence="1" key="2">
    <citation type="submission" date="2021-09" db="EMBL/GenBank/DDBJ databases">
        <authorList>
            <person name="Jia N."/>
            <person name="Wang J."/>
            <person name="Shi W."/>
            <person name="Du L."/>
            <person name="Sun Y."/>
            <person name="Zhan W."/>
            <person name="Jiang J."/>
            <person name="Wang Q."/>
            <person name="Zhang B."/>
            <person name="Ji P."/>
            <person name="Sakyi L.B."/>
            <person name="Cui X."/>
            <person name="Yuan T."/>
            <person name="Jiang B."/>
            <person name="Yang W."/>
            <person name="Lam T.T.-Y."/>
            <person name="Chang Q."/>
            <person name="Ding S."/>
            <person name="Wang X."/>
            <person name="Zhu J."/>
            <person name="Ruan X."/>
            <person name="Zhao L."/>
            <person name="Wei J."/>
            <person name="Que T."/>
            <person name="Du C."/>
            <person name="Cheng J."/>
            <person name="Dai P."/>
            <person name="Han X."/>
            <person name="Huang E."/>
            <person name="Gao Y."/>
            <person name="Liu J."/>
            <person name="Shao H."/>
            <person name="Ye R."/>
            <person name="Li L."/>
            <person name="Wei W."/>
            <person name="Wang X."/>
            <person name="Wang C."/>
            <person name="Huo Q."/>
            <person name="Li W."/>
            <person name="Guo W."/>
            <person name="Chen H."/>
            <person name="Chen S."/>
            <person name="Zhou L."/>
            <person name="Zhou L."/>
            <person name="Ni X."/>
            <person name="Tian J."/>
            <person name="Zhou Y."/>
            <person name="Sheng Y."/>
            <person name="Liu T."/>
            <person name="Pan Y."/>
            <person name="Xia L."/>
            <person name="Li J."/>
            <person name="Zhao F."/>
            <person name="Cao W."/>
        </authorList>
    </citation>
    <scope>NUCLEOTIDE SEQUENCE</scope>
    <source>
        <strain evidence="1">Rmic-2018</strain>
        <tissue evidence="1">Larvae</tissue>
    </source>
</reference>
<protein>
    <submittedName>
        <fullName evidence="1">Uncharacterized protein</fullName>
    </submittedName>
</protein>
<comment type="caution">
    <text evidence="1">The sequence shown here is derived from an EMBL/GenBank/DDBJ whole genome shotgun (WGS) entry which is preliminary data.</text>
</comment>
<sequence length="143" mass="16712">MRRYEDRPDNLEDVCLADLASLCDLHSHQNHRDPADIHYLCYSIDDSLKYKREVVTLFLTFRWKVYILDNNAFEHMYAVNVDATVLRRSEYNSKFDVHHLRDICFQMCADSSQDSQMRNGNEGLLGAPEDNLVVAKSCCTDDW</sequence>
<evidence type="ECO:0000313" key="2">
    <source>
        <dbReference type="Proteomes" id="UP000821866"/>
    </source>
</evidence>
<organism evidence="1 2">
    <name type="scientific">Rhipicephalus microplus</name>
    <name type="common">Cattle tick</name>
    <name type="synonym">Boophilus microplus</name>
    <dbReference type="NCBI Taxonomy" id="6941"/>
    <lineage>
        <taxon>Eukaryota</taxon>
        <taxon>Metazoa</taxon>
        <taxon>Ecdysozoa</taxon>
        <taxon>Arthropoda</taxon>
        <taxon>Chelicerata</taxon>
        <taxon>Arachnida</taxon>
        <taxon>Acari</taxon>
        <taxon>Parasitiformes</taxon>
        <taxon>Ixodida</taxon>
        <taxon>Ixodoidea</taxon>
        <taxon>Ixodidae</taxon>
        <taxon>Rhipicephalinae</taxon>
        <taxon>Rhipicephalus</taxon>
        <taxon>Boophilus</taxon>
    </lineage>
</organism>
<dbReference type="AlphaFoldDB" id="A0A9J6D9K9"/>
<dbReference type="Proteomes" id="UP000821866">
    <property type="component" value="Chromosome 8"/>
</dbReference>
<name>A0A9J6D9K9_RHIMP</name>
<evidence type="ECO:0000313" key="1">
    <source>
        <dbReference type="EMBL" id="KAH8018502.1"/>
    </source>
</evidence>
<accession>A0A9J6D9K9</accession>
<keyword evidence="2" id="KW-1185">Reference proteome</keyword>
<dbReference type="EMBL" id="JABSTU010000010">
    <property type="protein sequence ID" value="KAH8018502.1"/>
    <property type="molecule type" value="Genomic_DNA"/>
</dbReference>
<proteinExistence type="predicted"/>